<keyword evidence="1" id="KW-0472">Membrane</keyword>
<reference evidence="2" key="1">
    <citation type="submission" date="2020-10" db="EMBL/GenBank/DDBJ databases">
        <authorList>
            <person name="Gilroy R."/>
        </authorList>
    </citation>
    <scope>NUCLEOTIDE SEQUENCE</scope>
    <source>
        <strain evidence="2">ChiHile30-977</strain>
    </source>
</reference>
<name>A0A9D0YUV5_9FIRM</name>
<feature type="transmembrane region" description="Helical" evidence="1">
    <location>
        <begin position="139"/>
        <end position="165"/>
    </location>
</feature>
<evidence type="ECO:0000256" key="1">
    <source>
        <dbReference type="SAM" id="Phobius"/>
    </source>
</evidence>
<gene>
    <name evidence="2" type="ORF">IAA66_00880</name>
</gene>
<reference evidence="2" key="2">
    <citation type="journal article" date="2021" name="PeerJ">
        <title>Extensive microbial diversity within the chicken gut microbiome revealed by metagenomics and culture.</title>
        <authorList>
            <person name="Gilroy R."/>
            <person name="Ravi A."/>
            <person name="Getino M."/>
            <person name="Pursley I."/>
            <person name="Horton D.L."/>
            <person name="Alikhan N.F."/>
            <person name="Baker D."/>
            <person name="Gharbi K."/>
            <person name="Hall N."/>
            <person name="Watson M."/>
            <person name="Adriaenssens E.M."/>
            <person name="Foster-Nyarko E."/>
            <person name="Jarju S."/>
            <person name="Secka A."/>
            <person name="Antonio M."/>
            <person name="Oren A."/>
            <person name="Chaudhuri R.R."/>
            <person name="La Ragione R."/>
            <person name="Hildebrand F."/>
            <person name="Pallen M.J."/>
        </authorList>
    </citation>
    <scope>NUCLEOTIDE SEQUENCE</scope>
    <source>
        <strain evidence="2">ChiHile30-977</strain>
    </source>
</reference>
<evidence type="ECO:0000313" key="2">
    <source>
        <dbReference type="EMBL" id="HIQ62124.1"/>
    </source>
</evidence>
<comment type="caution">
    <text evidence="2">The sequence shown here is derived from an EMBL/GenBank/DDBJ whole genome shotgun (WGS) entry which is preliminary data.</text>
</comment>
<keyword evidence="1" id="KW-0812">Transmembrane</keyword>
<sequence length="341" mass="37975">MTERSAMKRRVRGLLHRKWHGPLLALVVVALPLAVVGALVVWLLGLPTMQGQLAERFANAQGVAGWAVQVASLLYSLDSLDYTGIIAGLPGLAVLAGVWLFIFLPLQVSLSGYFLSFLRGKNPRVRDAYSVFSAKYPRALGGMLYMLLWLLLWGLLTIAVPAALYMGGERLNAWLTASTTLNVSMIAFAVELILCLLAYVIFTLVFINRMLAYALTPICLAAQPRLPAYRAVRLSRKLMRGSKWRLVLLVLSFLTYYLPALIAFVLWAVLPMVAPLLGLSEFFQSGLRLFLLIVMAVNQVVLVYVAPYMTACVHAFYIERKREALMDEEVTPDDFVKHAHE</sequence>
<keyword evidence="1" id="KW-1133">Transmembrane helix</keyword>
<proteinExistence type="predicted"/>
<dbReference type="Proteomes" id="UP000886819">
    <property type="component" value="Unassembled WGS sequence"/>
</dbReference>
<feature type="transmembrane region" description="Helical" evidence="1">
    <location>
        <begin position="289"/>
        <end position="317"/>
    </location>
</feature>
<dbReference type="Pfam" id="PF06161">
    <property type="entry name" value="DUF975"/>
    <property type="match status" value="1"/>
</dbReference>
<dbReference type="AlphaFoldDB" id="A0A9D0YUV5"/>
<feature type="transmembrane region" description="Helical" evidence="1">
    <location>
        <begin position="246"/>
        <end position="269"/>
    </location>
</feature>
<dbReference type="EMBL" id="DVFI01000012">
    <property type="protein sequence ID" value="HIQ62124.1"/>
    <property type="molecule type" value="Genomic_DNA"/>
</dbReference>
<protein>
    <submittedName>
        <fullName evidence="2">DUF975 family protein</fullName>
    </submittedName>
</protein>
<feature type="transmembrane region" description="Helical" evidence="1">
    <location>
        <begin position="21"/>
        <end position="44"/>
    </location>
</feature>
<accession>A0A9D0YUV5</accession>
<feature type="transmembrane region" description="Helical" evidence="1">
    <location>
        <begin position="185"/>
        <end position="207"/>
    </location>
</feature>
<feature type="transmembrane region" description="Helical" evidence="1">
    <location>
        <begin position="85"/>
        <end position="118"/>
    </location>
</feature>
<organism evidence="2 3">
    <name type="scientific">Candidatus Avichristensenella intestinipullorum</name>
    <dbReference type="NCBI Taxonomy" id="2840693"/>
    <lineage>
        <taxon>Bacteria</taxon>
        <taxon>Bacillati</taxon>
        <taxon>Bacillota</taxon>
        <taxon>Clostridia</taxon>
        <taxon>Candidatus Avichristensenella</taxon>
    </lineage>
</organism>
<dbReference type="InterPro" id="IPR010380">
    <property type="entry name" value="DUF975"/>
</dbReference>
<evidence type="ECO:0000313" key="3">
    <source>
        <dbReference type="Proteomes" id="UP000886819"/>
    </source>
</evidence>